<dbReference type="CDD" id="cd06325">
    <property type="entry name" value="PBP1_ABC_unchar_transporter"/>
    <property type="match status" value="1"/>
</dbReference>
<dbReference type="Pfam" id="PF04392">
    <property type="entry name" value="ABC_sub_bind"/>
    <property type="match status" value="1"/>
</dbReference>
<dbReference type="InterPro" id="IPR028082">
    <property type="entry name" value="Peripla_BP_I"/>
</dbReference>
<evidence type="ECO:0000313" key="3">
    <source>
        <dbReference type="Proteomes" id="UP000675664"/>
    </source>
</evidence>
<dbReference type="EMBL" id="JAGSND010000009">
    <property type="protein sequence ID" value="MBR0598884.1"/>
    <property type="molecule type" value="Genomic_DNA"/>
</dbReference>
<evidence type="ECO:0000313" key="2">
    <source>
        <dbReference type="EMBL" id="MBR0598884.1"/>
    </source>
</evidence>
<dbReference type="PANTHER" id="PTHR35271:SF1">
    <property type="entry name" value="ABC TRANSPORTER, SUBSTRATE-BINDING LIPOPROTEIN"/>
    <property type="match status" value="1"/>
</dbReference>
<keyword evidence="1" id="KW-0732">Signal</keyword>
<dbReference type="PANTHER" id="PTHR35271">
    <property type="entry name" value="ABC TRANSPORTER, SUBSTRATE-BINDING LIPOPROTEIN-RELATED"/>
    <property type="match status" value="1"/>
</dbReference>
<keyword evidence="3" id="KW-1185">Reference proteome</keyword>
<proteinExistence type="predicted"/>
<name>A0A8J8B237_9FIRM</name>
<evidence type="ECO:0000256" key="1">
    <source>
        <dbReference type="SAM" id="SignalP"/>
    </source>
</evidence>
<gene>
    <name evidence="2" type="ORF">KCX82_13415</name>
</gene>
<feature type="signal peptide" evidence="1">
    <location>
        <begin position="1"/>
        <end position="18"/>
    </location>
</feature>
<sequence>MKTNKTFALILAAMLVIALLTGCSKEEGSSGQDADLPTVGIVQIVEHPSLDTIRISILDQLAEEGFVDGENMTVDYQNAQNDQTILKTICQKFASGNYDLIIAIATPSAQAALGETTEIPIVFSAVTDPLAAELVDSLEAPGGNVTGTSDAVSAEMIMDLALEITPDIKTIGALYNTSEVNSVSVINDLKEYAAAKGLTVVEGPVMNASEVQQSATYLAGKVDAVFSPIDNTVASAMPIITKTLNDAKIPFYVGADSMVNDGGLATYGINYTVLGKETGKMAAEVLKGDDPGTMPVMTMKDMDIYINQKTADQIGVVFPQSVLDKATVLGE</sequence>
<comment type="caution">
    <text evidence="2">The sequence shown here is derived from an EMBL/GenBank/DDBJ whole genome shotgun (WGS) entry which is preliminary data.</text>
</comment>
<feature type="chain" id="PRO_5039105344" evidence="1">
    <location>
        <begin position="19"/>
        <end position="331"/>
    </location>
</feature>
<dbReference type="Proteomes" id="UP000675664">
    <property type="component" value="Unassembled WGS sequence"/>
</dbReference>
<dbReference type="PROSITE" id="PS51257">
    <property type="entry name" value="PROKAR_LIPOPROTEIN"/>
    <property type="match status" value="1"/>
</dbReference>
<organism evidence="2 3">
    <name type="scientific">Sinanaerobacter chloroacetimidivorans</name>
    <dbReference type="NCBI Taxonomy" id="2818044"/>
    <lineage>
        <taxon>Bacteria</taxon>
        <taxon>Bacillati</taxon>
        <taxon>Bacillota</taxon>
        <taxon>Clostridia</taxon>
        <taxon>Peptostreptococcales</taxon>
        <taxon>Anaerovoracaceae</taxon>
        <taxon>Sinanaerobacter</taxon>
    </lineage>
</organism>
<reference evidence="2" key="1">
    <citation type="submission" date="2021-04" db="EMBL/GenBank/DDBJ databases">
        <title>Sinoanaerobacter chloroacetimidivorans sp. nov., an obligate anaerobic bacterium isolated from anaerobic sludge.</title>
        <authorList>
            <person name="Bao Y."/>
        </authorList>
    </citation>
    <scope>NUCLEOTIDE SEQUENCE</scope>
    <source>
        <strain evidence="2">BAD-6</strain>
    </source>
</reference>
<dbReference type="SUPFAM" id="SSF53822">
    <property type="entry name" value="Periplasmic binding protein-like I"/>
    <property type="match status" value="1"/>
</dbReference>
<dbReference type="Gene3D" id="3.40.50.2300">
    <property type="match status" value="2"/>
</dbReference>
<dbReference type="AlphaFoldDB" id="A0A8J8B237"/>
<dbReference type="RefSeq" id="WP_227019011.1">
    <property type="nucleotide sequence ID" value="NZ_JAGSND010000009.1"/>
</dbReference>
<dbReference type="InterPro" id="IPR007487">
    <property type="entry name" value="ABC_transpt-TYRBP-like"/>
</dbReference>
<accession>A0A8J8B237</accession>
<protein>
    <submittedName>
        <fullName evidence="2">ABC transporter substrate-binding protein</fullName>
    </submittedName>
</protein>
<reference evidence="2" key="2">
    <citation type="submission" date="2021-04" db="EMBL/GenBank/DDBJ databases">
        <authorList>
            <person name="Liu J."/>
        </authorList>
    </citation>
    <scope>NUCLEOTIDE SEQUENCE</scope>
    <source>
        <strain evidence="2">BAD-6</strain>
    </source>
</reference>